<name>A0ABX4ET80_9BORD</name>
<dbReference type="Proteomes" id="UP000216354">
    <property type="component" value="Unassembled WGS sequence"/>
</dbReference>
<dbReference type="EMBL" id="NEVR01000007">
    <property type="protein sequence ID" value="OZI55833.1"/>
    <property type="molecule type" value="Genomic_DNA"/>
</dbReference>
<evidence type="ECO:0008006" key="4">
    <source>
        <dbReference type="Google" id="ProtNLM"/>
    </source>
</evidence>
<reference evidence="2 3" key="1">
    <citation type="submission" date="2017-05" db="EMBL/GenBank/DDBJ databases">
        <title>Complete and WGS of Bordetella genogroups.</title>
        <authorList>
            <person name="Spilker T."/>
            <person name="Lipuma J."/>
        </authorList>
    </citation>
    <scope>NUCLEOTIDE SEQUENCE [LARGE SCALE GENOMIC DNA]</scope>
    <source>
        <strain evidence="2 3">AU9795</strain>
    </source>
</reference>
<evidence type="ECO:0000313" key="2">
    <source>
        <dbReference type="EMBL" id="OZI55833.1"/>
    </source>
</evidence>
<dbReference type="NCBIfam" id="NF046056">
    <property type="entry name" value="BPTD_3102_fam"/>
    <property type="match status" value="1"/>
</dbReference>
<dbReference type="RefSeq" id="WP_094833090.1">
    <property type="nucleotide sequence ID" value="NZ_NEVR01000007.1"/>
</dbReference>
<accession>A0ABX4ET80</accession>
<evidence type="ECO:0000256" key="1">
    <source>
        <dbReference type="SAM" id="MobiDB-lite"/>
    </source>
</evidence>
<sequence length="219" mass="23466">MGANVSFVGGGRGANRRRLPPGGSSGHSGPAAGLERRLDLHVHAGEQEVLAGRPWERSVWREARVLIAECPAPRLAQGIEQALRAVARQIAIDRRWRGMGTVSFSLDDATGMFRLLDACVEQHTDAPACMLEPLAPHTLDVRIGACVASGRSGAHLVVYGVTRGDALRRAYQAIGDMPGLAMPDRAFLLNRIASPAFCSGLTGSRLDRITDWSDHRAAS</sequence>
<gene>
    <name evidence="2" type="ORF">CAL27_24645</name>
</gene>
<feature type="region of interest" description="Disordered" evidence="1">
    <location>
        <begin position="1"/>
        <end position="32"/>
    </location>
</feature>
<comment type="caution">
    <text evidence="2">The sequence shown here is derived from an EMBL/GenBank/DDBJ whole genome shotgun (WGS) entry which is preliminary data.</text>
</comment>
<keyword evidence="3" id="KW-1185">Reference proteome</keyword>
<protein>
    <recommendedName>
        <fullName evidence="4">Carbamoyl-phosphate synthetase large subunit-like ATP-binding domain-containing protein</fullName>
    </recommendedName>
</protein>
<evidence type="ECO:0000313" key="3">
    <source>
        <dbReference type="Proteomes" id="UP000216354"/>
    </source>
</evidence>
<proteinExistence type="predicted"/>
<organism evidence="2 3">
    <name type="scientific">Bordetella genomosp. 1</name>
    <dbReference type="NCBI Taxonomy" id="1395607"/>
    <lineage>
        <taxon>Bacteria</taxon>
        <taxon>Pseudomonadati</taxon>
        <taxon>Pseudomonadota</taxon>
        <taxon>Betaproteobacteria</taxon>
        <taxon>Burkholderiales</taxon>
        <taxon>Alcaligenaceae</taxon>
        <taxon>Bordetella</taxon>
    </lineage>
</organism>